<dbReference type="PANTHER" id="PTHR43363">
    <property type="entry name" value="HYPOXANTHINE PHOSPHORIBOSYLTRANSFERASE"/>
    <property type="match status" value="1"/>
</dbReference>
<dbReference type="EMBL" id="BNCD01000005">
    <property type="protein sequence ID" value="GHH76908.1"/>
    <property type="molecule type" value="Genomic_DNA"/>
</dbReference>
<evidence type="ECO:0000256" key="2">
    <source>
        <dbReference type="ARBA" id="ARBA00022679"/>
    </source>
</evidence>
<dbReference type="SUPFAM" id="SSF53271">
    <property type="entry name" value="PRTase-like"/>
    <property type="match status" value="1"/>
</dbReference>
<dbReference type="InterPro" id="IPR000836">
    <property type="entry name" value="PRTase_dom"/>
</dbReference>
<accession>A0A919G3L3</accession>
<protein>
    <submittedName>
        <fullName evidence="4">Phosphoribosyltransferase</fullName>
    </submittedName>
</protein>
<proteinExistence type="predicted"/>
<dbReference type="CDD" id="cd06223">
    <property type="entry name" value="PRTases_typeI"/>
    <property type="match status" value="1"/>
</dbReference>
<dbReference type="Proteomes" id="UP000603708">
    <property type="component" value="Unassembled WGS sequence"/>
</dbReference>
<gene>
    <name evidence="4" type="ORF">GCM10018793_23850</name>
</gene>
<keyword evidence="1 4" id="KW-0328">Glycosyltransferase</keyword>
<organism evidence="4 5">
    <name type="scientific">Streptomyces sulfonofaciens</name>
    <dbReference type="NCBI Taxonomy" id="68272"/>
    <lineage>
        <taxon>Bacteria</taxon>
        <taxon>Bacillati</taxon>
        <taxon>Actinomycetota</taxon>
        <taxon>Actinomycetes</taxon>
        <taxon>Kitasatosporales</taxon>
        <taxon>Streptomycetaceae</taxon>
        <taxon>Streptomyces</taxon>
    </lineage>
</organism>
<reference evidence="4" key="2">
    <citation type="submission" date="2020-09" db="EMBL/GenBank/DDBJ databases">
        <authorList>
            <person name="Sun Q."/>
            <person name="Ohkuma M."/>
        </authorList>
    </citation>
    <scope>NUCLEOTIDE SEQUENCE</scope>
    <source>
        <strain evidence="4">JCM 5069</strain>
    </source>
</reference>
<dbReference type="InterPro" id="IPR029057">
    <property type="entry name" value="PRTase-like"/>
</dbReference>
<dbReference type="Gene3D" id="3.40.50.2020">
    <property type="match status" value="1"/>
</dbReference>
<feature type="domain" description="Phosphoribosyltransferase" evidence="3">
    <location>
        <begin position="12"/>
        <end position="159"/>
    </location>
</feature>
<sequence>MWSRQGPYLLDWTSYGEIVGSIAARVRADGFRPDVVLAVARGGLAPAGYLTCALDVPVMETIRVRTTTDDSRYAAKRRPAVDTARPLELSPGARVLVVDDIVGTGATADAVLGRLADVGVAAGDVRFAALVRNHRCRYVPDYCPVVIDDWIVFPWETEREPTDNCRPLPAELWVGP</sequence>
<dbReference type="Pfam" id="PF00156">
    <property type="entry name" value="Pribosyltran"/>
    <property type="match status" value="1"/>
</dbReference>
<evidence type="ECO:0000313" key="4">
    <source>
        <dbReference type="EMBL" id="GHH76908.1"/>
    </source>
</evidence>
<evidence type="ECO:0000259" key="3">
    <source>
        <dbReference type="Pfam" id="PF00156"/>
    </source>
</evidence>
<reference evidence="4" key="1">
    <citation type="journal article" date="2014" name="Int. J. Syst. Evol. Microbiol.">
        <title>Complete genome sequence of Corynebacterium casei LMG S-19264T (=DSM 44701T), isolated from a smear-ripened cheese.</title>
        <authorList>
            <consortium name="US DOE Joint Genome Institute (JGI-PGF)"/>
            <person name="Walter F."/>
            <person name="Albersmeier A."/>
            <person name="Kalinowski J."/>
            <person name="Ruckert C."/>
        </authorList>
    </citation>
    <scope>NUCLEOTIDE SEQUENCE</scope>
    <source>
        <strain evidence="4">JCM 5069</strain>
    </source>
</reference>
<evidence type="ECO:0000313" key="5">
    <source>
        <dbReference type="Proteomes" id="UP000603708"/>
    </source>
</evidence>
<dbReference type="AlphaFoldDB" id="A0A919G3L3"/>
<keyword evidence="5" id="KW-1185">Reference proteome</keyword>
<keyword evidence="2" id="KW-0808">Transferase</keyword>
<dbReference type="PANTHER" id="PTHR43363:SF1">
    <property type="entry name" value="HYPOXANTHINE-GUANINE PHOSPHORIBOSYLTRANSFERASE"/>
    <property type="match status" value="1"/>
</dbReference>
<evidence type="ECO:0000256" key="1">
    <source>
        <dbReference type="ARBA" id="ARBA00022676"/>
    </source>
</evidence>
<comment type="caution">
    <text evidence="4">The sequence shown here is derived from an EMBL/GenBank/DDBJ whole genome shotgun (WGS) entry which is preliminary data.</text>
</comment>
<dbReference type="GO" id="GO:0016757">
    <property type="term" value="F:glycosyltransferase activity"/>
    <property type="evidence" value="ECO:0007669"/>
    <property type="project" value="UniProtKB-KW"/>
</dbReference>
<name>A0A919G3L3_9ACTN</name>